<dbReference type="Gene3D" id="2.60.40.1180">
    <property type="entry name" value="Golgi alpha-mannosidase II"/>
    <property type="match status" value="1"/>
</dbReference>
<feature type="transmembrane region" description="Helical" evidence="5">
    <location>
        <begin position="461"/>
        <end position="482"/>
    </location>
</feature>
<sequence length="488" mass="52300">MSISNQGFVQGAETSAPDIRYGVSANSSGGNKWLASAPSQCVSYASSHDNATLYDQILGSTGLASYGVRESTAVKMNKLGGAIVYTSQGISFMLAGEEMCRSKDGDTNSFKSHPEVNMIKWQNVVDYADVVSYYKGLSNIRKHFTPLTCADNSYSDAYIFNGNMTDASKQIAFTIANDTPGEWSKMAVIYNSDSAPTEITLKDTSVTEWVVIANGVSAGVEKLDEVSGSTFTVPAYTALIAVDKISFDTAGHECVDEDPKDHKCDICRKILSQHTGGTATCISKAVCDTCGEEYDELDSTNHNLEKIPAKDATVTAAGNKEYWHCKDCGKYFADEKGTNEIKLEDTVISKFSPEIIEGKGQSITAGDKKELTFKSNAAFSDFVRAQLDGKTLDEKNYTVKEGSTVVTLKADYVATLSAGKHSIGIVSESGTASTTFTVNAKAEENANNDTKSPQTGDSSNMALWIALLFVSGAGVIGTTVYGKKKRAK</sequence>
<dbReference type="PANTHER" id="PTHR43002">
    <property type="entry name" value="GLYCOGEN DEBRANCHING ENZYME"/>
    <property type="match status" value="1"/>
</dbReference>
<dbReference type="NCBIfam" id="TIGR03063">
    <property type="entry name" value="srtB_target"/>
    <property type="match status" value="1"/>
</dbReference>
<dbReference type="AlphaFoldDB" id="A0AAP4BA16"/>
<dbReference type="NCBIfam" id="TIGR01167">
    <property type="entry name" value="LPXTG_anchor"/>
    <property type="match status" value="1"/>
</dbReference>
<reference evidence="7 8" key="1">
    <citation type="submission" date="2023-05" db="EMBL/GenBank/DDBJ databases">
        <title>[ruminococcus] sp. nov., isolated from a pig farm feces dump.</title>
        <authorList>
            <person name="Chang Y.-H."/>
        </authorList>
    </citation>
    <scope>NUCLEOTIDE SEQUENCE [LARGE SCALE GENOMIC DNA]</scope>
    <source>
        <strain evidence="7 8">YH-rum2234</strain>
    </source>
</reference>
<dbReference type="InterPro" id="IPR013783">
    <property type="entry name" value="Ig-like_fold"/>
</dbReference>
<evidence type="ECO:0000256" key="1">
    <source>
        <dbReference type="ARBA" id="ARBA00022512"/>
    </source>
</evidence>
<evidence type="ECO:0000256" key="4">
    <source>
        <dbReference type="ARBA" id="ARBA00023088"/>
    </source>
</evidence>
<keyword evidence="2" id="KW-0964">Secreted</keyword>
<dbReference type="RefSeq" id="WP_283230704.1">
    <property type="nucleotide sequence ID" value="NZ_JASGBQ010000010.1"/>
</dbReference>
<dbReference type="SUPFAM" id="SSF51445">
    <property type="entry name" value="(Trans)glycosidases"/>
    <property type="match status" value="1"/>
</dbReference>
<name>A0AAP4BA16_9FIRM</name>
<feature type="domain" description="Gram-positive cocci surface proteins LPxTG" evidence="6">
    <location>
        <begin position="452"/>
        <end position="488"/>
    </location>
</feature>
<dbReference type="Proteomes" id="UP001300383">
    <property type="component" value="Unassembled WGS sequence"/>
</dbReference>
<protein>
    <submittedName>
        <fullName evidence="7">Sortase B protein-sorting domain-containing protein</fullName>
    </submittedName>
</protein>
<evidence type="ECO:0000313" key="8">
    <source>
        <dbReference type="Proteomes" id="UP001300383"/>
    </source>
</evidence>
<comment type="caution">
    <text evidence="7">The sequence shown here is derived from an EMBL/GenBank/DDBJ whole genome shotgun (WGS) entry which is preliminary data.</text>
</comment>
<gene>
    <name evidence="7" type="ORF">QJ036_07190</name>
</gene>
<keyword evidence="5" id="KW-1133">Transmembrane helix</keyword>
<keyword evidence="8" id="KW-1185">Reference proteome</keyword>
<dbReference type="Gene3D" id="2.60.40.10">
    <property type="entry name" value="Immunoglobulins"/>
    <property type="match status" value="1"/>
</dbReference>
<proteinExistence type="predicted"/>
<accession>A0AAP4BA16</accession>
<keyword evidence="5" id="KW-0472">Membrane</keyword>
<dbReference type="InterPro" id="IPR017853">
    <property type="entry name" value="GH"/>
</dbReference>
<keyword evidence="3" id="KW-0732">Signal</keyword>
<evidence type="ECO:0000313" key="7">
    <source>
        <dbReference type="EMBL" id="MDI9242255.1"/>
    </source>
</evidence>
<dbReference type="InterPro" id="IPR019931">
    <property type="entry name" value="LPXTG_anchor"/>
</dbReference>
<organism evidence="7 8">
    <name type="scientific">Fusibacillus kribbianus</name>
    <dbReference type="NCBI Taxonomy" id="3044208"/>
    <lineage>
        <taxon>Bacteria</taxon>
        <taxon>Bacillati</taxon>
        <taxon>Bacillota</taxon>
        <taxon>Clostridia</taxon>
        <taxon>Lachnospirales</taxon>
        <taxon>Lachnospiraceae</taxon>
        <taxon>Fusibacillus</taxon>
    </lineage>
</organism>
<evidence type="ECO:0000256" key="2">
    <source>
        <dbReference type="ARBA" id="ARBA00022525"/>
    </source>
</evidence>
<evidence type="ECO:0000259" key="6">
    <source>
        <dbReference type="PROSITE" id="PS50847"/>
    </source>
</evidence>
<evidence type="ECO:0000256" key="3">
    <source>
        <dbReference type="ARBA" id="ARBA00022729"/>
    </source>
</evidence>
<dbReference type="Gene3D" id="3.20.20.80">
    <property type="entry name" value="Glycosidases"/>
    <property type="match status" value="1"/>
</dbReference>
<dbReference type="InterPro" id="IPR013780">
    <property type="entry name" value="Glyco_hydro_b"/>
</dbReference>
<keyword evidence="5" id="KW-0812">Transmembrane</keyword>
<keyword evidence="4" id="KW-0572">Peptidoglycan-anchor</keyword>
<dbReference type="PROSITE" id="PS50847">
    <property type="entry name" value="GRAM_POS_ANCHORING"/>
    <property type="match status" value="1"/>
</dbReference>
<dbReference type="InterPro" id="IPR017502">
    <property type="entry name" value="Sortase_SrtB_target"/>
</dbReference>
<evidence type="ECO:0000256" key="5">
    <source>
        <dbReference type="SAM" id="Phobius"/>
    </source>
</evidence>
<keyword evidence="1" id="KW-0134">Cell wall</keyword>
<dbReference type="EMBL" id="JASGBQ010000010">
    <property type="protein sequence ID" value="MDI9242255.1"/>
    <property type="molecule type" value="Genomic_DNA"/>
</dbReference>